<feature type="region of interest" description="Disordered" evidence="1">
    <location>
        <begin position="610"/>
        <end position="629"/>
    </location>
</feature>
<dbReference type="KEGG" id="dosa:Os07g0649700"/>
<dbReference type="SMART" id="SM00343">
    <property type="entry name" value="ZnF_C2HC"/>
    <property type="match status" value="2"/>
</dbReference>
<dbReference type="InterPro" id="IPR043502">
    <property type="entry name" value="DNA/RNA_pol_sf"/>
</dbReference>
<evidence type="ECO:0000313" key="3">
    <source>
        <dbReference type="EMBL" id="BAH94044.1"/>
    </source>
</evidence>
<reference evidence="4" key="2">
    <citation type="journal article" date="2008" name="Nucleic Acids Res.">
        <title>The rice annotation project database (RAP-DB): 2008 update.</title>
        <authorList>
            <consortium name="The rice annotation project (RAP)"/>
        </authorList>
    </citation>
    <scope>GENOME REANNOTATION</scope>
    <source>
        <strain evidence="4">cv. Nipponbare</strain>
    </source>
</reference>
<organism evidence="3 4">
    <name type="scientific">Oryza sativa subsp. japonica</name>
    <name type="common">Rice</name>
    <dbReference type="NCBI Taxonomy" id="39947"/>
    <lineage>
        <taxon>Eukaryota</taxon>
        <taxon>Viridiplantae</taxon>
        <taxon>Streptophyta</taxon>
        <taxon>Embryophyta</taxon>
        <taxon>Tracheophyta</taxon>
        <taxon>Spermatophyta</taxon>
        <taxon>Magnoliopsida</taxon>
        <taxon>Liliopsida</taxon>
        <taxon>Poales</taxon>
        <taxon>Poaceae</taxon>
        <taxon>BOP clade</taxon>
        <taxon>Oryzoideae</taxon>
        <taxon>Oryzeae</taxon>
        <taxon>Oryzinae</taxon>
        <taxon>Oryza</taxon>
        <taxon>Oryza sativa</taxon>
    </lineage>
</organism>
<dbReference type="Gene3D" id="4.10.60.10">
    <property type="entry name" value="Zinc finger, CCHC-type"/>
    <property type="match status" value="1"/>
</dbReference>
<proteinExistence type="predicted"/>
<dbReference type="GO" id="GO:0008270">
    <property type="term" value="F:zinc ion binding"/>
    <property type="evidence" value="ECO:0007669"/>
    <property type="project" value="InterPro"/>
</dbReference>
<evidence type="ECO:0000313" key="4">
    <source>
        <dbReference type="Proteomes" id="UP000000763"/>
    </source>
</evidence>
<dbReference type="Pfam" id="PF13966">
    <property type="entry name" value="zf-RVT"/>
    <property type="match status" value="1"/>
</dbReference>
<evidence type="ECO:0000256" key="1">
    <source>
        <dbReference type="SAM" id="MobiDB-lite"/>
    </source>
</evidence>
<feature type="compositionally biased region" description="Basic and acidic residues" evidence="1">
    <location>
        <begin position="700"/>
        <end position="722"/>
    </location>
</feature>
<name>C7J5B4_ORYSJ</name>
<feature type="region of interest" description="Disordered" evidence="1">
    <location>
        <begin position="369"/>
        <end position="391"/>
    </location>
</feature>
<dbReference type="PANTHER" id="PTHR33116:SF78">
    <property type="entry name" value="OS12G0587133 PROTEIN"/>
    <property type="match status" value="1"/>
</dbReference>
<dbReference type="InterPro" id="IPR026960">
    <property type="entry name" value="RVT-Znf"/>
</dbReference>
<dbReference type="Pfam" id="PF00078">
    <property type="entry name" value="RVT_1"/>
    <property type="match status" value="1"/>
</dbReference>
<dbReference type="InterPro" id="IPR001878">
    <property type="entry name" value="Znf_CCHC"/>
</dbReference>
<dbReference type="InterPro" id="IPR036875">
    <property type="entry name" value="Znf_CCHC_sf"/>
</dbReference>
<feature type="region of interest" description="Disordered" evidence="1">
    <location>
        <begin position="1"/>
        <end position="78"/>
    </location>
</feature>
<dbReference type="InterPro" id="IPR000477">
    <property type="entry name" value="RT_dom"/>
</dbReference>
<dbReference type="GO" id="GO:0003676">
    <property type="term" value="F:nucleic acid binding"/>
    <property type="evidence" value="ECO:0007669"/>
    <property type="project" value="InterPro"/>
</dbReference>
<gene>
    <name evidence="3" type="ordered locus">Os07g0649700</name>
</gene>
<feature type="domain" description="Reverse transcriptase" evidence="2">
    <location>
        <begin position="889"/>
        <end position="1165"/>
    </location>
</feature>
<dbReference type="SUPFAM" id="SSF56672">
    <property type="entry name" value="DNA/RNA polymerases"/>
    <property type="match status" value="1"/>
</dbReference>
<protein>
    <submittedName>
        <fullName evidence="3">Os07g0649700 protein</fullName>
    </submittedName>
</protein>
<dbReference type="CDD" id="cd01650">
    <property type="entry name" value="RT_nLTR_like"/>
    <property type="match status" value="1"/>
</dbReference>
<evidence type="ECO:0000259" key="2">
    <source>
        <dbReference type="PROSITE" id="PS50878"/>
    </source>
</evidence>
<sequence>MGREALTYHPADHHSGARRPPSKPQFGSWRDVVKKGRGPAAAEEAAWTEVRRKGSTEHSLRAGDPTSNKHDRAFKPRKEFSNHDRAFNSEKEIPRWLLGRCFKCLGLGHRKLDCKGETRCFHCWYPGHLAWACPERKEVSGGNPGRQSQGRAATEKGAVIAMAGANLGGYQICAATPPQFVEKYRIGEPDSRPERGRVVLSWTSGMERHERYLQELSLMASVLKGRPPVSPAELAEAIELHTGVQQRYFRVEVTRPEDFLISFRNQREKEAVLRCSKALFCNEVPVSFKPWNICCWAEASAFQFFTKISLDGLPPHAWEEEAMHKLVNSLDGQLAELIPAADARCLGLFAWFKNPSDLSHHLDVEIPERPAAGRWREGTSATPPSPPREKPALTYPVIIHVEEVIDPTPLHTPPTSFDDNSDDEDVTRRNTFSCWAGRYDGAGPWPTEVGGGHVYAAAVVGVVDMAAADRVLDRADIVVQDMEAGEVLASQPHSPTLVLQAPGVWFSPQAVQAVEQPGADVGIATPLAAPVVATAKALIVLDDDCSWALVAGGVSPLSPPLQLSLDELTGGELSALGTEKDGDRAELSDEDTMAEVSLVEHGCERPALKATGDALSSAQESRSDRGFESAAKAGEFRVYVRKQAQKKPSHEQPGTEGIGLMGLAGQDLGQADLRRAVAGLGQEMSVGQVVCGEDEPPQAHQEEVAHSDDERPVQETEIESSREALSGEMMLPPPASPSTALARARPTSEGSPANTPLPPEADQILQGFLASVATEPPPSLLGRRPPESVPKSKPCWRNVIPEWFTPWRSPRLQQQGNGARRHSTSKAQKVTMKKMGIIEEEEEADQDTFQQNTTVIDQPLSTQHMKVLAELLDVDVALEEADVPPPDLASLVAAGNLDNLNTAVITLLPKKDAPTLIKDYRPISLIHSFSKLATKILASRLAPRMGDLVAENQTAFIRGRSIHENFIFVRGLALQFHRRKKPMILLKLDITKAFDTISWCFLLNLLRNRGFGSRWRSWIAALLLTSETRILLNGHESDSFKPARGLRQGDPLSPLLFVLVMDALQGLLAKATSWGLLAKLDTRRSIPNTSIYADDTIVFLQPIEREATVVNAILQLFGKATGLKTNLSKSALTPIRCDDDVLVGVQQLLGCRVENFPITYLGLPLSLRRPTKAEVQPILDRLSKKVAGWKPKLLSPDGRLRLIKSVLTALPVHFMSVLVLPKWAIKEFNKKCRAFLWKGQEEVNGGHCLVAWDIVCSPKECGGLGVKNLELFGQAMRMKWLARRLEQRGRPWTLINSVPTNDITGLFQSVASFQVGDGKDTDFWRANWLPRGCISVSSPLLFTHLGRTKLTVAEALSQNRWVRDIRGSFSALALSEYFRLWDEIQEVQLQEDAQDSTSWKLTPNRVFCTASVYEMFFAARVRSQCAELIWQARGPSRLKFFMWLITKGRCLTADNLQKRGWPHEDGCVLCNGDQESCDHLLLGCPFTNRIWGLLRTWLGTPFPLPGDDD</sequence>
<feature type="compositionally biased region" description="Basic and acidic residues" evidence="1">
    <location>
        <begin position="49"/>
        <end position="78"/>
    </location>
</feature>
<dbReference type="PROSITE" id="PS50878">
    <property type="entry name" value="RT_POL"/>
    <property type="match status" value="1"/>
</dbReference>
<dbReference type="EMBL" id="AP008213">
    <property type="protein sequence ID" value="BAH94044.1"/>
    <property type="molecule type" value="Genomic_DNA"/>
</dbReference>
<reference evidence="3 4" key="1">
    <citation type="journal article" date="2005" name="Nature">
        <title>The map-based sequence of the rice genome.</title>
        <authorList>
            <consortium name="International rice genome sequencing project (IRGSP)"/>
            <person name="Matsumoto T."/>
            <person name="Wu J."/>
            <person name="Kanamori H."/>
            <person name="Katayose Y."/>
            <person name="Fujisawa M."/>
            <person name="Namiki N."/>
            <person name="Mizuno H."/>
            <person name="Yamamoto K."/>
            <person name="Antonio B.A."/>
            <person name="Baba T."/>
            <person name="Sakata K."/>
            <person name="Nagamura Y."/>
            <person name="Aoki H."/>
            <person name="Arikawa K."/>
            <person name="Arita K."/>
            <person name="Bito T."/>
            <person name="Chiden Y."/>
            <person name="Fujitsuka N."/>
            <person name="Fukunaka R."/>
            <person name="Hamada M."/>
            <person name="Harada C."/>
            <person name="Hayashi A."/>
            <person name="Hijishita S."/>
            <person name="Honda M."/>
            <person name="Hosokawa S."/>
            <person name="Ichikawa Y."/>
            <person name="Idonuma A."/>
            <person name="Iijima M."/>
            <person name="Ikeda M."/>
            <person name="Ikeno M."/>
            <person name="Ito K."/>
            <person name="Ito S."/>
            <person name="Ito T."/>
            <person name="Ito Y."/>
            <person name="Ito Y."/>
            <person name="Iwabuchi A."/>
            <person name="Kamiya K."/>
            <person name="Karasawa W."/>
            <person name="Kurita K."/>
            <person name="Katagiri S."/>
            <person name="Kikuta A."/>
            <person name="Kobayashi H."/>
            <person name="Kobayashi N."/>
            <person name="Machita K."/>
            <person name="Maehara T."/>
            <person name="Masukawa M."/>
            <person name="Mizubayashi T."/>
            <person name="Mukai Y."/>
            <person name="Nagasaki H."/>
            <person name="Nagata Y."/>
            <person name="Naito S."/>
            <person name="Nakashima M."/>
            <person name="Nakama Y."/>
            <person name="Nakamichi Y."/>
            <person name="Nakamura M."/>
            <person name="Meguro A."/>
            <person name="Negishi M."/>
            <person name="Ohta I."/>
            <person name="Ohta T."/>
            <person name="Okamoto M."/>
            <person name="Ono N."/>
            <person name="Saji S."/>
            <person name="Sakaguchi M."/>
            <person name="Sakai K."/>
            <person name="Shibata M."/>
            <person name="Shimokawa T."/>
            <person name="Song J."/>
            <person name="Takazaki Y."/>
            <person name="Terasawa K."/>
            <person name="Tsugane M."/>
            <person name="Tsuji K."/>
            <person name="Ueda S."/>
            <person name="Waki K."/>
            <person name="Yamagata H."/>
            <person name="Yamamoto M."/>
            <person name="Yamamoto S."/>
            <person name="Yamane H."/>
            <person name="Yoshiki S."/>
            <person name="Yoshihara R."/>
            <person name="Yukawa K."/>
            <person name="Zhong H."/>
            <person name="Yano M."/>
            <person name="Yuan Q."/>
            <person name="Ouyang S."/>
            <person name="Liu J."/>
            <person name="Jones K.M."/>
            <person name="Gansberger K."/>
            <person name="Moffat K."/>
            <person name="Hill J."/>
            <person name="Bera J."/>
            <person name="Fadrosh D."/>
            <person name="Jin S."/>
            <person name="Johri S."/>
            <person name="Kim M."/>
            <person name="Overton L."/>
            <person name="Reardon M."/>
            <person name="Tsitrin T."/>
            <person name="Vuong H."/>
            <person name="Weaver B."/>
            <person name="Ciecko A."/>
            <person name="Tallon L."/>
            <person name="Jackson J."/>
            <person name="Pai G."/>
            <person name="Aken S.V."/>
            <person name="Utterback T."/>
            <person name="Reidmuller S."/>
            <person name="Feldblyum T."/>
            <person name="Hsiao J."/>
            <person name="Zismann V."/>
            <person name="Iobst S."/>
            <person name="de Vazeille A.R."/>
            <person name="Buell C.R."/>
            <person name="Ying K."/>
            <person name="Li Y."/>
            <person name="Lu T."/>
            <person name="Huang Y."/>
            <person name="Zhao Q."/>
            <person name="Feng Q."/>
            <person name="Zhang L."/>
            <person name="Zhu J."/>
            <person name="Weng Q."/>
            <person name="Mu J."/>
            <person name="Lu Y."/>
            <person name="Fan D."/>
            <person name="Liu Y."/>
            <person name="Guan J."/>
            <person name="Zhang Y."/>
            <person name="Yu S."/>
            <person name="Liu X."/>
            <person name="Zhang Y."/>
            <person name="Hong G."/>
            <person name="Han B."/>
            <person name="Choisne N."/>
            <person name="Demange N."/>
            <person name="Orjeda G."/>
            <person name="Samain S."/>
            <person name="Cattolico L."/>
            <person name="Pelletier E."/>
            <person name="Couloux A."/>
            <person name="Segurens B."/>
            <person name="Wincker P."/>
            <person name="D'Hont A."/>
            <person name="Scarpelli C."/>
            <person name="Weissenbach J."/>
            <person name="Salanoubat M."/>
            <person name="Quetier F."/>
            <person name="Yu Y."/>
            <person name="Kim H.R."/>
            <person name="Rambo T."/>
            <person name="Currie J."/>
            <person name="Collura K."/>
            <person name="Luo M."/>
            <person name="Yang T."/>
            <person name="Ammiraju J.S.S."/>
            <person name="Engler F."/>
            <person name="Soderlund C."/>
            <person name="Wing R.A."/>
            <person name="Palmer L.E."/>
            <person name="de la Bastide M."/>
            <person name="Spiegel L."/>
            <person name="Nascimento L."/>
            <person name="Zutavern T."/>
            <person name="O'Shaughnessy A."/>
            <person name="Dike S."/>
            <person name="Dedhia N."/>
            <person name="Preston R."/>
            <person name="Balija V."/>
            <person name="McCombie W.R."/>
            <person name="Chow T."/>
            <person name="Chen H."/>
            <person name="Chung M."/>
            <person name="Chen C."/>
            <person name="Shaw J."/>
            <person name="Wu H."/>
            <person name="Hsiao K."/>
            <person name="Chao Y."/>
            <person name="Chu M."/>
            <person name="Cheng C."/>
            <person name="Hour A."/>
            <person name="Lee P."/>
            <person name="Lin S."/>
            <person name="Lin Y."/>
            <person name="Liou J."/>
            <person name="Liu S."/>
            <person name="Hsing Y."/>
            <person name="Raghuvanshi S."/>
            <person name="Mohanty A."/>
            <person name="Bharti A.K."/>
            <person name="Gaur A."/>
            <person name="Gupta V."/>
            <person name="Kumar D."/>
            <person name="Ravi V."/>
            <person name="Vij S."/>
            <person name="Kapur A."/>
            <person name="Khurana P."/>
            <person name="Khurana P."/>
            <person name="Khurana J.P."/>
            <person name="Tyagi A.K."/>
            <person name="Gaikwad K."/>
            <person name="Singh A."/>
            <person name="Dalal V."/>
            <person name="Srivastava S."/>
            <person name="Dixit A."/>
            <person name="Pal A.K."/>
            <person name="Ghazi I.A."/>
            <person name="Yadav M."/>
            <person name="Pandit A."/>
            <person name="Bhargava A."/>
            <person name="Sureshbabu K."/>
            <person name="Batra K."/>
            <person name="Sharma T.R."/>
            <person name="Mohapatra T."/>
            <person name="Singh N.K."/>
            <person name="Messing J."/>
            <person name="Nelson A.B."/>
            <person name="Fuks G."/>
            <person name="Kavchok S."/>
            <person name="Keizer G."/>
            <person name="Linton E."/>
            <person name="Llaca V."/>
            <person name="Song R."/>
            <person name="Tanyolac B."/>
            <person name="Young S."/>
            <person name="Ho-Il K."/>
            <person name="Hahn J.H."/>
            <person name="Sangsakoo G."/>
            <person name="Vanavichit A."/>
            <person name="de Mattos Luiz.A.T."/>
            <person name="Zimmer P.D."/>
            <person name="Malone G."/>
            <person name="Dellagostin O."/>
            <person name="de Oliveira A.C."/>
            <person name="Bevan M."/>
            <person name="Bancroft I."/>
            <person name="Minx P."/>
            <person name="Cordum H."/>
            <person name="Wilson R."/>
            <person name="Cheng Z."/>
            <person name="Jin W."/>
            <person name="Jiang J."/>
            <person name="Leong S.A."/>
            <person name="Iwama H."/>
            <person name="Gojobori T."/>
            <person name="Itoh T."/>
            <person name="Niimura Y."/>
            <person name="Fujii Y."/>
            <person name="Habara T."/>
            <person name="Sakai H."/>
            <person name="Sato Y."/>
            <person name="Wilson G."/>
            <person name="Kumar K."/>
            <person name="McCouch S."/>
            <person name="Juretic N."/>
            <person name="Hoen D."/>
            <person name="Wright S."/>
            <person name="Bruskiewich R."/>
            <person name="Bureau T."/>
            <person name="Miyao A."/>
            <person name="Hirochika H."/>
            <person name="Nishikawa T."/>
            <person name="Kadowaki K."/>
            <person name="Sugiura M."/>
            <person name="Burr B."/>
            <person name="Sasaki T."/>
        </authorList>
    </citation>
    <scope>NUCLEOTIDE SEQUENCE [LARGE SCALE GENOMIC DNA]</scope>
    <source>
        <strain evidence="4">cv. Nipponbare</strain>
    </source>
</reference>
<accession>C7J5B4</accession>
<feature type="region of interest" description="Disordered" evidence="1">
    <location>
        <begin position="809"/>
        <end position="831"/>
    </location>
</feature>
<dbReference type="SUPFAM" id="SSF57756">
    <property type="entry name" value="Retrovirus zinc finger-like domains"/>
    <property type="match status" value="1"/>
</dbReference>
<dbReference type="Proteomes" id="UP000000763">
    <property type="component" value="Chromosome 7"/>
</dbReference>
<dbReference type="PANTHER" id="PTHR33116">
    <property type="entry name" value="REVERSE TRANSCRIPTASE ZINC-BINDING DOMAIN-CONTAINING PROTEIN-RELATED-RELATED"/>
    <property type="match status" value="1"/>
</dbReference>
<feature type="region of interest" description="Disordered" evidence="1">
    <location>
        <begin position="694"/>
        <end position="760"/>
    </location>
</feature>